<dbReference type="EMBL" id="JACOMF010000003">
    <property type="protein sequence ID" value="MBC4014623.1"/>
    <property type="molecule type" value="Genomic_DNA"/>
</dbReference>
<dbReference type="RefSeq" id="WP_186769378.1">
    <property type="nucleotide sequence ID" value="NZ_JACOMF010000003.1"/>
</dbReference>
<sequence>MRDELQEVITLQRQYSPKNTLPMQRRGDLIRRAIPGQLATVSARLARALGSYGQDLNFEGRDGTGLKTYVPWVRYFSRSESPSAQEGWYCVYLFEAGGKGVYLTLAHGSTTFEDGAFKPKPAEQLAEYVAWGKNTLHEAIATDPALAAPIMLGGKQLSDAYERSTVLARWYADGQLPDDEKLYRDVEQFAGFLRQIYEADRLGRAPRSLPPEVIAVERAAAGPEKRTSTQGFGLTAAERSVIERHAMAMAKQHLRQKRWQVQDVSAERSYDFLCRHQGEEIIVEVKGTTSAGSQILLTRNEVQAHRRHHPHNALVVVHSIELIREASGPTASGGELLMVSPWLIEDDQLTPIAYQCRLPA</sequence>
<organism evidence="3 4">
    <name type="scientific">Siccirubricoccus deserti</name>
    <dbReference type="NCBI Taxonomy" id="2013562"/>
    <lineage>
        <taxon>Bacteria</taxon>
        <taxon>Pseudomonadati</taxon>
        <taxon>Pseudomonadota</taxon>
        <taxon>Alphaproteobacteria</taxon>
        <taxon>Acetobacterales</taxon>
        <taxon>Roseomonadaceae</taxon>
        <taxon>Siccirubricoccus</taxon>
    </lineage>
</organism>
<evidence type="ECO:0000259" key="1">
    <source>
        <dbReference type="Pfam" id="PF12102"/>
    </source>
</evidence>
<feature type="domain" description="Protein NO VEIN C-terminal" evidence="2">
    <location>
        <begin position="242"/>
        <end position="319"/>
    </location>
</feature>
<gene>
    <name evidence="3" type="ORF">H7965_04730</name>
</gene>
<comment type="caution">
    <text evidence="3">The sequence shown here is derived from an EMBL/GenBank/DDBJ whole genome shotgun (WGS) entry which is preliminary data.</text>
</comment>
<dbReference type="InterPro" id="IPR024975">
    <property type="entry name" value="NOV_C"/>
</dbReference>
<accession>A0A9X0UCP2</accession>
<proteinExistence type="predicted"/>
<dbReference type="AlphaFoldDB" id="A0A9X0UCP2"/>
<dbReference type="Gene3D" id="3.30.920.90">
    <property type="match status" value="1"/>
</dbReference>
<evidence type="ECO:0000313" key="4">
    <source>
        <dbReference type="Proteomes" id="UP000600101"/>
    </source>
</evidence>
<protein>
    <submittedName>
        <fullName evidence="3">DUF3578 domain-containing protein</fullName>
    </submittedName>
</protein>
<reference evidence="3" key="1">
    <citation type="submission" date="2020-08" db="EMBL/GenBank/DDBJ databases">
        <authorList>
            <person name="Hu Y."/>
            <person name="Nguyen S.V."/>
            <person name="Li F."/>
            <person name="Fanning S."/>
        </authorList>
    </citation>
    <scope>NUCLEOTIDE SEQUENCE</scope>
    <source>
        <strain evidence="3">SYSU D8009</strain>
    </source>
</reference>
<evidence type="ECO:0000313" key="3">
    <source>
        <dbReference type="EMBL" id="MBC4014623.1"/>
    </source>
</evidence>
<evidence type="ECO:0000259" key="2">
    <source>
        <dbReference type="Pfam" id="PF13020"/>
    </source>
</evidence>
<dbReference type="InterPro" id="IPR021961">
    <property type="entry name" value="McrB_DNA-bd"/>
</dbReference>
<dbReference type="Pfam" id="PF12102">
    <property type="entry name" value="MrcB_N"/>
    <property type="match status" value="1"/>
</dbReference>
<dbReference type="Pfam" id="PF13020">
    <property type="entry name" value="NOV_C"/>
    <property type="match status" value="1"/>
</dbReference>
<keyword evidence="4" id="KW-1185">Reference proteome</keyword>
<name>A0A9X0UCP2_9PROT</name>
<dbReference type="Proteomes" id="UP000600101">
    <property type="component" value="Unassembled WGS sequence"/>
</dbReference>
<feature type="domain" description="Type IV methyl-directed restriction enzyme EcoKMcrB subunit DNA-binding" evidence="1">
    <location>
        <begin position="13"/>
        <end position="197"/>
    </location>
</feature>